<protein>
    <recommendedName>
        <fullName evidence="5 11">Transaldolase</fullName>
        <ecNumber evidence="5 11">2.2.1.2</ecNumber>
    </recommendedName>
</protein>
<evidence type="ECO:0000256" key="11">
    <source>
        <dbReference type="HAMAP-Rule" id="MF_00493"/>
    </source>
</evidence>
<dbReference type="Proteomes" id="UP001597560">
    <property type="component" value="Unassembled WGS sequence"/>
</dbReference>
<dbReference type="SUPFAM" id="SSF51569">
    <property type="entry name" value="Aldolase"/>
    <property type="match status" value="1"/>
</dbReference>
<dbReference type="PANTHER" id="PTHR10683:SF31">
    <property type="entry name" value="TRANSALDOLASE"/>
    <property type="match status" value="1"/>
</dbReference>
<evidence type="ECO:0000256" key="10">
    <source>
        <dbReference type="ARBA" id="ARBA00048810"/>
    </source>
</evidence>
<evidence type="ECO:0000256" key="4">
    <source>
        <dbReference type="ARBA" id="ARBA00008426"/>
    </source>
</evidence>
<name>A0ABW6B4M3_9SPHI</name>
<comment type="similarity">
    <text evidence="4 11">Belongs to the transaldolase family. Type 2 subfamily.</text>
</comment>
<keyword evidence="13" id="KW-1185">Reference proteome</keyword>
<comment type="function">
    <text evidence="1 11">Transaldolase is important for the balance of metabolites in the pentose-phosphate pathway.</text>
</comment>
<sequence>MKNPLAKIPDFGQSIWLDYIKRSFIQSGELKKLIDEDNLRGVTSNPAIFEEAIARSEDYNDTISELGKTDMSNEEIFLKMAIEDVQHAADVFKGVYEQTKGLDGYVSLEVSPGLALDTEGSIAEARSSWKALDRPNVMIKIPGTKEGLPAIKQLISEGININVTLLFGLDRYREVAEAYIAGLEERAERGEPLEKVTSVASFFLSRIDTMVDTMLDEVAENDPSKATAAKQIKGQVAIASAKVAYSIYNELFMSDRFLELEAKGAKPQRLLWASTSVKNKAYDDLMYVEALIGPQTVDTLPKETLNAYRDHGNPAARLKDDLEHARYTLYKLEDIVGIKLSDVTQHLEEEGIQKFIKPFDSLMDVLAQKRKEVVS</sequence>
<dbReference type="InterPro" id="IPR001585">
    <property type="entry name" value="TAL/FSA"/>
</dbReference>
<dbReference type="PROSITE" id="PS01054">
    <property type="entry name" value="TRANSALDOLASE_1"/>
    <property type="match status" value="1"/>
</dbReference>
<dbReference type="PIRSF" id="PIRSF036915">
    <property type="entry name" value="Trnald_Bac_Plnt"/>
    <property type="match status" value="1"/>
</dbReference>
<dbReference type="InterPro" id="IPR013785">
    <property type="entry name" value="Aldolase_TIM"/>
</dbReference>
<dbReference type="GO" id="GO:0004801">
    <property type="term" value="F:transaldolase activity"/>
    <property type="evidence" value="ECO:0007669"/>
    <property type="project" value="UniProtKB-EC"/>
</dbReference>
<proteinExistence type="inferred from homology"/>
<dbReference type="EC" id="2.2.1.2" evidence="5 11"/>
<evidence type="ECO:0000256" key="3">
    <source>
        <dbReference type="ARBA" id="ARBA00004857"/>
    </source>
</evidence>
<evidence type="ECO:0000313" key="12">
    <source>
        <dbReference type="EMBL" id="MFD2964467.1"/>
    </source>
</evidence>
<dbReference type="PANTHER" id="PTHR10683">
    <property type="entry name" value="TRANSALDOLASE"/>
    <property type="match status" value="1"/>
</dbReference>
<comment type="catalytic activity">
    <reaction evidence="10 11">
        <text>D-sedoheptulose 7-phosphate + D-glyceraldehyde 3-phosphate = D-erythrose 4-phosphate + beta-D-fructose 6-phosphate</text>
        <dbReference type="Rhea" id="RHEA:17053"/>
        <dbReference type="ChEBI" id="CHEBI:16897"/>
        <dbReference type="ChEBI" id="CHEBI:57483"/>
        <dbReference type="ChEBI" id="CHEBI:57634"/>
        <dbReference type="ChEBI" id="CHEBI:59776"/>
        <dbReference type="EC" id="2.2.1.2"/>
    </reaction>
</comment>
<dbReference type="NCBIfam" id="NF002881">
    <property type="entry name" value="PRK03343.1"/>
    <property type="match status" value="1"/>
</dbReference>
<dbReference type="HAMAP" id="MF_00493">
    <property type="entry name" value="Transaldolase_2"/>
    <property type="match status" value="1"/>
</dbReference>
<reference evidence="13" key="1">
    <citation type="journal article" date="2019" name="Int. J. Syst. Evol. Microbiol.">
        <title>The Global Catalogue of Microorganisms (GCM) 10K type strain sequencing project: providing services to taxonomists for standard genome sequencing and annotation.</title>
        <authorList>
            <consortium name="The Broad Institute Genomics Platform"/>
            <consortium name="The Broad Institute Genome Sequencing Center for Infectious Disease"/>
            <person name="Wu L."/>
            <person name="Ma J."/>
        </authorList>
    </citation>
    <scope>NUCLEOTIDE SEQUENCE [LARGE SCALE GENOMIC DNA]</scope>
    <source>
        <strain evidence="13">KCTC 23098</strain>
    </source>
</reference>
<feature type="active site" description="Schiff-base intermediate with substrate" evidence="11">
    <location>
        <position position="140"/>
    </location>
</feature>
<evidence type="ECO:0000256" key="6">
    <source>
        <dbReference type="ARBA" id="ARBA00022490"/>
    </source>
</evidence>
<evidence type="ECO:0000256" key="5">
    <source>
        <dbReference type="ARBA" id="ARBA00013151"/>
    </source>
</evidence>
<keyword evidence="8 11" id="KW-0570">Pentose shunt</keyword>
<dbReference type="InterPro" id="IPR004732">
    <property type="entry name" value="Transaldolase_2"/>
</dbReference>
<dbReference type="CDD" id="cd00955">
    <property type="entry name" value="Transaldolase_like"/>
    <property type="match status" value="1"/>
</dbReference>
<keyword evidence="6 11" id="KW-0963">Cytoplasm</keyword>
<dbReference type="NCBIfam" id="TIGR00876">
    <property type="entry name" value="tal_mycobact"/>
    <property type="match status" value="1"/>
</dbReference>
<gene>
    <name evidence="11 12" type="primary">tal</name>
    <name evidence="12" type="ORF">ACFS6J_21890</name>
</gene>
<evidence type="ECO:0000256" key="1">
    <source>
        <dbReference type="ARBA" id="ARBA00003518"/>
    </source>
</evidence>
<accession>A0ABW6B4M3</accession>
<dbReference type="EMBL" id="JBHUPA010000016">
    <property type="protein sequence ID" value="MFD2964467.1"/>
    <property type="molecule type" value="Genomic_DNA"/>
</dbReference>
<keyword evidence="9 11" id="KW-0704">Schiff base</keyword>
<evidence type="ECO:0000256" key="8">
    <source>
        <dbReference type="ARBA" id="ARBA00023126"/>
    </source>
</evidence>
<evidence type="ECO:0000256" key="2">
    <source>
        <dbReference type="ARBA" id="ARBA00004496"/>
    </source>
</evidence>
<dbReference type="PROSITE" id="PS00958">
    <property type="entry name" value="TRANSALDOLASE_2"/>
    <property type="match status" value="1"/>
</dbReference>
<evidence type="ECO:0000313" key="13">
    <source>
        <dbReference type="Proteomes" id="UP001597560"/>
    </source>
</evidence>
<dbReference type="Gene3D" id="3.20.20.70">
    <property type="entry name" value="Aldolase class I"/>
    <property type="match status" value="1"/>
</dbReference>
<comment type="caution">
    <text evidence="12">The sequence shown here is derived from an EMBL/GenBank/DDBJ whole genome shotgun (WGS) entry which is preliminary data.</text>
</comment>
<comment type="pathway">
    <text evidence="3 11">Carbohydrate degradation; pentose phosphate pathway; D-glyceraldehyde 3-phosphate and beta-D-fructose 6-phosphate from D-ribose 5-phosphate and D-xylulose 5-phosphate (non-oxidative stage): step 2/3.</text>
</comment>
<comment type="subcellular location">
    <subcellularLocation>
        <location evidence="2 11">Cytoplasm</location>
    </subcellularLocation>
</comment>
<dbReference type="Pfam" id="PF00923">
    <property type="entry name" value="TAL_FSA"/>
    <property type="match status" value="1"/>
</dbReference>
<keyword evidence="7 11" id="KW-0808">Transferase</keyword>
<evidence type="ECO:0000256" key="7">
    <source>
        <dbReference type="ARBA" id="ARBA00022679"/>
    </source>
</evidence>
<dbReference type="RefSeq" id="WP_377612674.1">
    <property type="nucleotide sequence ID" value="NZ_JAHVDN010000002.1"/>
</dbReference>
<organism evidence="12 13">
    <name type="scientific">Olivibacter jilunii</name>
    <dbReference type="NCBI Taxonomy" id="985016"/>
    <lineage>
        <taxon>Bacteria</taxon>
        <taxon>Pseudomonadati</taxon>
        <taxon>Bacteroidota</taxon>
        <taxon>Sphingobacteriia</taxon>
        <taxon>Sphingobacteriales</taxon>
        <taxon>Sphingobacteriaceae</taxon>
        <taxon>Olivibacter</taxon>
    </lineage>
</organism>
<evidence type="ECO:0000256" key="9">
    <source>
        <dbReference type="ARBA" id="ARBA00023270"/>
    </source>
</evidence>
<dbReference type="InterPro" id="IPR018225">
    <property type="entry name" value="Transaldolase_AS"/>
</dbReference>